<dbReference type="InterPro" id="IPR000212">
    <property type="entry name" value="DNA_helicase_UvrD/REP"/>
</dbReference>
<accession>A0ABS5VRR0</accession>
<evidence type="ECO:0000256" key="13">
    <source>
        <dbReference type="ARBA" id="ARBA00048988"/>
    </source>
</evidence>
<gene>
    <name evidence="17" type="ORF">KK060_12600</name>
</gene>
<reference evidence="17 18" key="1">
    <citation type="submission" date="2021-05" db="EMBL/GenBank/DDBJ databases">
        <title>A Polyphasic approach of four new species of the genus Ohtaekwangia: Ohtaekwangia histidinii sp. nov., Ohtaekwangia cretensis sp. nov., Ohtaekwangia indiensis sp. nov., Ohtaekwangia reichenbachii sp. nov. from diverse environment.</title>
        <authorList>
            <person name="Octaviana S."/>
        </authorList>
    </citation>
    <scope>NUCLEOTIDE SEQUENCE [LARGE SCALE GENOMIC DNA]</scope>
    <source>
        <strain evidence="17 18">PWU20</strain>
    </source>
</reference>
<evidence type="ECO:0000313" key="18">
    <source>
        <dbReference type="Proteomes" id="UP000772618"/>
    </source>
</evidence>
<keyword evidence="6" id="KW-0269">Exonuclease</keyword>
<protein>
    <recommendedName>
        <fullName evidence="12">DNA 3'-5' helicase</fullName>
        <ecNumber evidence="12">5.6.2.4</ecNumber>
    </recommendedName>
</protein>
<dbReference type="InterPro" id="IPR014016">
    <property type="entry name" value="UvrD-like_ATP-bd"/>
</dbReference>
<dbReference type="PROSITE" id="PS51198">
    <property type="entry name" value="UVRD_HELICASE_ATP_BIND"/>
    <property type="match status" value="1"/>
</dbReference>
<dbReference type="Gene3D" id="3.40.50.300">
    <property type="entry name" value="P-loop containing nucleotide triphosphate hydrolases"/>
    <property type="match status" value="3"/>
</dbReference>
<organism evidence="17 18">
    <name type="scientific">Chryseosolibacter indicus</name>
    <dbReference type="NCBI Taxonomy" id="2782351"/>
    <lineage>
        <taxon>Bacteria</taxon>
        <taxon>Pseudomonadati</taxon>
        <taxon>Bacteroidota</taxon>
        <taxon>Cytophagia</taxon>
        <taxon>Cytophagales</taxon>
        <taxon>Chryseotaleaceae</taxon>
        <taxon>Chryseosolibacter</taxon>
    </lineage>
</organism>
<dbReference type="Gene3D" id="1.10.3170.10">
    <property type="entry name" value="Recbcd, chain B, domain 2"/>
    <property type="match status" value="1"/>
</dbReference>
<evidence type="ECO:0000256" key="10">
    <source>
        <dbReference type="ARBA" id="ARBA00023235"/>
    </source>
</evidence>
<evidence type="ECO:0000256" key="9">
    <source>
        <dbReference type="ARBA" id="ARBA00023204"/>
    </source>
</evidence>
<keyword evidence="4 14" id="KW-0378">Hydrolase</keyword>
<dbReference type="PROSITE" id="PS51217">
    <property type="entry name" value="UVRD_HELICASE_CTER"/>
    <property type="match status" value="1"/>
</dbReference>
<keyword evidence="5 14" id="KW-0347">Helicase</keyword>
<dbReference type="Proteomes" id="UP000772618">
    <property type="component" value="Unassembled WGS sequence"/>
</dbReference>
<keyword evidence="2 14" id="KW-0547">Nucleotide-binding</keyword>
<keyword evidence="3" id="KW-0227">DNA damage</keyword>
<feature type="non-terminal residue" evidence="17">
    <location>
        <position position="1"/>
    </location>
</feature>
<evidence type="ECO:0000256" key="6">
    <source>
        <dbReference type="ARBA" id="ARBA00022839"/>
    </source>
</evidence>
<dbReference type="InterPro" id="IPR027417">
    <property type="entry name" value="P-loop_NTPase"/>
</dbReference>
<dbReference type="InterPro" id="IPR011604">
    <property type="entry name" value="PDDEXK-like_dom_sf"/>
</dbReference>
<evidence type="ECO:0000256" key="8">
    <source>
        <dbReference type="ARBA" id="ARBA00023125"/>
    </source>
</evidence>
<dbReference type="Pfam" id="PF13361">
    <property type="entry name" value="UvrD_C"/>
    <property type="match status" value="1"/>
</dbReference>
<comment type="catalytic activity">
    <reaction evidence="13">
        <text>ATP + H2O = ADP + phosphate + H(+)</text>
        <dbReference type="Rhea" id="RHEA:13065"/>
        <dbReference type="ChEBI" id="CHEBI:15377"/>
        <dbReference type="ChEBI" id="CHEBI:15378"/>
        <dbReference type="ChEBI" id="CHEBI:30616"/>
        <dbReference type="ChEBI" id="CHEBI:43474"/>
        <dbReference type="ChEBI" id="CHEBI:456216"/>
        <dbReference type="EC" id="5.6.2.4"/>
    </reaction>
</comment>
<evidence type="ECO:0000256" key="7">
    <source>
        <dbReference type="ARBA" id="ARBA00022840"/>
    </source>
</evidence>
<dbReference type="InterPro" id="IPR014017">
    <property type="entry name" value="DNA_helicase_UvrD-like_C"/>
</dbReference>
<evidence type="ECO:0000256" key="2">
    <source>
        <dbReference type="ARBA" id="ARBA00022741"/>
    </source>
</evidence>
<comment type="caution">
    <text evidence="14">Lacks conserved residue(s) required for the propagation of feature annotation.</text>
</comment>
<keyword evidence="1" id="KW-0540">Nuclease</keyword>
<evidence type="ECO:0000259" key="15">
    <source>
        <dbReference type="PROSITE" id="PS51198"/>
    </source>
</evidence>
<keyword evidence="7 14" id="KW-0067">ATP-binding</keyword>
<dbReference type="PANTHER" id="PTHR11070:SF67">
    <property type="entry name" value="DNA 3'-5' HELICASE"/>
    <property type="match status" value="1"/>
</dbReference>
<sequence length="994" mass="114571">PRSTMPTSSAASVVYIRQLVGDYRLEVEQDEVLQEVVDNLIDELGSNKELTDWVVDFAKENLENERAWDVRYSLIEFSKEIFREEFKHIEDDVNRVAGQKGFFKNLKNTLWAIKGKFFAEVSTPAQEALKIIESNGWSVEDFSYGKNSGLLTFFKTFAFEKNISKIKSPGERIRNHFTQPQKWPSKTTRHNATIQRVAGDKLVPLLETILDVYDTSIKQALSAEVALKNLYVFGLITDISRKLKEYKDENNLMLLADAPKFLNGVIQDSDTPFIYEKVGSFYRNYLIDEFQDTSGMQWKNFQPLIVNSLDQGHTSLVVGDVKQAIYRWRGGDLNLLQQEIVPLIGDARVKVENLDTNYRSASEVINFNNAVFKTASTLLSQQTLTDITQKAYLDVAQAVARKNEKGFVQVEFIQEEKEENGDAMNFRPGNEDESTTAARWTEIALQRMTFALEQLQLKGAALRDIAILVRKNDEGQRIAAHLLNFKNSEDARKDCRYDVVSNESLRIDGASSVNLLLGAMYYLLNGEDAIARAQLAYEYARLHEPSRVFSDVFTITNQTIFENNLPEEFTKQKNLLRKLGILELTETLIKIFKLQDIEGELVYLQTFQNLVLDFYNRERNDLGSFLEWWEDNKHKKSIQISGEVDAIQILTVHKSKGLQFKYVIIPFCSWGLDHDNWQAPNLWVRSKESPFNEAGYIPVKYSKNLEETYFADYYTEEKTRTYLDNLNLLYVALTRAEVGMFITAPAPEVRSSKDSVASVLYHCLNHGDTLRPQWNEETLTWTSGEWMLQPSVSKSDSNAIQLSRYFTFDWRNNLIIKRSGSEFFNGSIEDQREKINYGIHIHEVLSRVQYEEDVADVLDEITIEGIISLQEKAIVEEELKSLFSIPQIKDWFSKDWSVKTEVPILLPDGDENRVDRLLIKDKTAVIIDFKTGTPKKSDNAQVQQYIDILRQMNYTKIEGYLLYVRDKEIVEVKSEGKQKLIRKKNDRDQLSLGF</sequence>
<evidence type="ECO:0000256" key="4">
    <source>
        <dbReference type="ARBA" id="ARBA00022801"/>
    </source>
</evidence>
<evidence type="ECO:0000259" key="16">
    <source>
        <dbReference type="PROSITE" id="PS51217"/>
    </source>
</evidence>
<evidence type="ECO:0000256" key="5">
    <source>
        <dbReference type="ARBA" id="ARBA00022806"/>
    </source>
</evidence>
<keyword evidence="9" id="KW-0234">DNA repair</keyword>
<evidence type="ECO:0000256" key="14">
    <source>
        <dbReference type="PROSITE-ProRule" id="PRU00560"/>
    </source>
</evidence>
<keyword evidence="18" id="KW-1185">Reference proteome</keyword>
<dbReference type="RefSeq" id="WP_254154088.1">
    <property type="nucleotide sequence ID" value="NZ_JAHESD010000026.1"/>
</dbReference>
<comment type="caution">
    <text evidence="17">The sequence shown here is derived from an EMBL/GenBank/DDBJ whole genome shotgun (WGS) entry which is preliminary data.</text>
</comment>
<proteinExistence type="predicted"/>
<comment type="catalytic activity">
    <reaction evidence="11">
        <text>Couples ATP hydrolysis with the unwinding of duplex DNA by translocating in the 3'-5' direction.</text>
        <dbReference type="EC" id="5.6.2.4"/>
    </reaction>
</comment>
<evidence type="ECO:0000256" key="1">
    <source>
        <dbReference type="ARBA" id="ARBA00022722"/>
    </source>
</evidence>
<dbReference type="SUPFAM" id="SSF52540">
    <property type="entry name" value="P-loop containing nucleoside triphosphate hydrolases"/>
    <property type="match status" value="1"/>
</dbReference>
<dbReference type="PANTHER" id="PTHR11070">
    <property type="entry name" value="UVRD / RECB / PCRA DNA HELICASE FAMILY MEMBER"/>
    <property type="match status" value="1"/>
</dbReference>
<evidence type="ECO:0000256" key="12">
    <source>
        <dbReference type="ARBA" id="ARBA00034808"/>
    </source>
</evidence>
<evidence type="ECO:0000313" key="17">
    <source>
        <dbReference type="EMBL" id="MBT1704125.1"/>
    </source>
</evidence>
<keyword evidence="10" id="KW-0413">Isomerase</keyword>
<feature type="domain" description="UvrD-like helicase C-terminal" evidence="16">
    <location>
        <begin position="390"/>
        <end position="657"/>
    </location>
</feature>
<name>A0ABS5VRR0_9BACT</name>
<dbReference type="Gene3D" id="3.90.320.10">
    <property type="match status" value="1"/>
</dbReference>
<dbReference type="EC" id="5.6.2.4" evidence="12"/>
<keyword evidence="8" id="KW-0238">DNA-binding</keyword>
<evidence type="ECO:0000256" key="11">
    <source>
        <dbReference type="ARBA" id="ARBA00034617"/>
    </source>
</evidence>
<dbReference type="EMBL" id="JAHESD010000026">
    <property type="protein sequence ID" value="MBT1704125.1"/>
    <property type="molecule type" value="Genomic_DNA"/>
</dbReference>
<evidence type="ECO:0000256" key="3">
    <source>
        <dbReference type="ARBA" id="ARBA00022763"/>
    </source>
</evidence>
<feature type="domain" description="UvrD-like helicase ATP-binding" evidence="15">
    <location>
        <begin position="1"/>
        <end position="361"/>
    </location>
</feature>
<dbReference type="Pfam" id="PF00580">
    <property type="entry name" value="UvrD-helicase"/>
    <property type="match status" value="1"/>
</dbReference>